<sequence length="171" mass="17972">MGAATVGKKTFAAIAAAGWLAGVAFFTAEAARAEAPEEFDFVQTATSGSFRDGILTLEGIGKTTVFFGERPNRDVGEIPYDEFVKSWGAAAKESFADNPPNASLVTHDGGQAGIAILELSEPELAGNAIRYHVKLLAGGLPEKIGPASLFIDPGLLAAALFKLHQYKQNPH</sequence>
<organism evidence="2 3">
    <name type="scientific">Hypericibacter adhaerens</name>
    <dbReference type="NCBI Taxonomy" id="2602016"/>
    <lineage>
        <taxon>Bacteria</taxon>
        <taxon>Pseudomonadati</taxon>
        <taxon>Pseudomonadota</taxon>
        <taxon>Alphaproteobacteria</taxon>
        <taxon>Rhodospirillales</taxon>
        <taxon>Dongiaceae</taxon>
        <taxon>Hypericibacter</taxon>
    </lineage>
</organism>
<feature type="signal peptide" evidence="1">
    <location>
        <begin position="1"/>
        <end position="30"/>
    </location>
</feature>
<gene>
    <name evidence="2" type="ORF">FRZ61_44780</name>
</gene>
<dbReference type="Proteomes" id="UP000325797">
    <property type="component" value="Chromosome"/>
</dbReference>
<dbReference type="AlphaFoldDB" id="A0A5J6N538"/>
<protein>
    <recommendedName>
        <fullName evidence="4">CHRD domain-containing protein</fullName>
    </recommendedName>
</protein>
<dbReference type="KEGG" id="hadh:FRZ61_44780"/>
<evidence type="ECO:0000256" key="1">
    <source>
        <dbReference type="SAM" id="SignalP"/>
    </source>
</evidence>
<evidence type="ECO:0008006" key="4">
    <source>
        <dbReference type="Google" id="ProtNLM"/>
    </source>
</evidence>
<dbReference type="EMBL" id="CP042582">
    <property type="protein sequence ID" value="QEX24537.1"/>
    <property type="molecule type" value="Genomic_DNA"/>
</dbReference>
<dbReference type="RefSeq" id="WP_151119805.1">
    <property type="nucleotide sequence ID" value="NZ_CP042582.1"/>
</dbReference>
<accession>A0A5J6N538</accession>
<keyword evidence="1" id="KW-0732">Signal</keyword>
<proteinExistence type="predicted"/>
<keyword evidence="3" id="KW-1185">Reference proteome</keyword>
<dbReference type="OrthoDB" id="424374at2"/>
<name>A0A5J6N538_9PROT</name>
<evidence type="ECO:0000313" key="3">
    <source>
        <dbReference type="Proteomes" id="UP000325797"/>
    </source>
</evidence>
<reference evidence="2 3" key="1">
    <citation type="submission" date="2019-08" db="EMBL/GenBank/DDBJ databases">
        <title>Hyperibacter terrae gen. nov., sp. nov. and Hyperibacter viscosus sp. nov., two new members in the family Rhodospirillaceae isolated from the rhizosphere of Hypericum perforatum.</title>
        <authorList>
            <person name="Noviana Z."/>
        </authorList>
    </citation>
    <scope>NUCLEOTIDE SEQUENCE [LARGE SCALE GENOMIC DNA]</scope>
    <source>
        <strain evidence="2 3">R5959</strain>
    </source>
</reference>
<evidence type="ECO:0000313" key="2">
    <source>
        <dbReference type="EMBL" id="QEX24537.1"/>
    </source>
</evidence>
<feature type="chain" id="PRO_5023832712" description="CHRD domain-containing protein" evidence="1">
    <location>
        <begin position="31"/>
        <end position="171"/>
    </location>
</feature>